<feature type="domain" description="C3H1-type" evidence="8">
    <location>
        <begin position="52"/>
        <end position="79"/>
    </location>
</feature>
<evidence type="ECO:0000259" key="8">
    <source>
        <dbReference type="PROSITE" id="PS50103"/>
    </source>
</evidence>
<feature type="compositionally biased region" description="Polar residues" evidence="7">
    <location>
        <begin position="184"/>
        <end position="197"/>
    </location>
</feature>
<dbReference type="Gene3D" id="3.30.1370.210">
    <property type="match status" value="1"/>
</dbReference>
<keyword evidence="1 5" id="KW-0479">Metal-binding</keyword>
<feature type="region of interest" description="Disordered" evidence="7">
    <location>
        <begin position="179"/>
        <end position="231"/>
    </location>
</feature>
<dbReference type="OrthoDB" id="250836at2759"/>
<dbReference type="PROSITE" id="PS50103">
    <property type="entry name" value="ZF_C3H1"/>
    <property type="match status" value="2"/>
</dbReference>
<organism evidence="9 10">
    <name type="scientific">Armadillidium nasatum</name>
    <dbReference type="NCBI Taxonomy" id="96803"/>
    <lineage>
        <taxon>Eukaryota</taxon>
        <taxon>Metazoa</taxon>
        <taxon>Ecdysozoa</taxon>
        <taxon>Arthropoda</taxon>
        <taxon>Crustacea</taxon>
        <taxon>Multicrustacea</taxon>
        <taxon>Malacostraca</taxon>
        <taxon>Eumalacostraca</taxon>
        <taxon>Peracarida</taxon>
        <taxon>Isopoda</taxon>
        <taxon>Oniscidea</taxon>
        <taxon>Crinocheta</taxon>
        <taxon>Armadillidiidae</taxon>
        <taxon>Armadillidium</taxon>
    </lineage>
</organism>
<reference evidence="9 10" key="1">
    <citation type="journal article" date="2019" name="PLoS Biol.">
        <title>Sex chromosomes control vertical transmission of feminizing Wolbachia symbionts in an isopod.</title>
        <authorList>
            <person name="Becking T."/>
            <person name="Chebbi M.A."/>
            <person name="Giraud I."/>
            <person name="Moumen B."/>
            <person name="Laverre T."/>
            <person name="Caubet Y."/>
            <person name="Peccoud J."/>
            <person name="Gilbert C."/>
            <person name="Cordaux R."/>
        </authorList>
    </citation>
    <scope>NUCLEOTIDE SEQUENCE [LARGE SCALE GENOMIC DNA]</scope>
    <source>
        <strain evidence="9">ANa2</strain>
        <tissue evidence="9">Whole body excluding digestive tract and cuticle</tissue>
    </source>
</reference>
<dbReference type="SMART" id="SM00356">
    <property type="entry name" value="ZnF_C3H1"/>
    <property type="match status" value="3"/>
</dbReference>
<evidence type="ECO:0000313" key="9">
    <source>
        <dbReference type="EMBL" id="KAB7494313.1"/>
    </source>
</evidence>
<proteinExistence type="predicted"/>
<keyword evidence="2" id="KW-0677">Repeat</keyword>
<evidence type="ECO:0000256" key="2">
    <source>
        <dbReference type="ARBA" id="ARBA00022737"/>
    </source>
</evidence>
<evidence type="ECO:0000256" key="1">
    <source>
        <dbReference type="ARBA" id="ARBA00022723"/>
    </source>
</evidence>
<feature type="coiled-coil region" evidence="6">
    <location>
        <begin position="277"/>
        <end position="311"/>
    </location>
</feature>
<feature type="domain" description="C3H1-type" evidence="8">
    <location>
        <begin position="89"/>
        <end position="115"/>
    </location>
</feature>
<evidence type="ECO:0000256" key="4">
    <source>
        <dbReference type="ARBA" id="ARBA00022833"/>
    </source>
</evidence>
<dbReference type="PANTHER" id="PTHR12675">
    <property type="entry name" value="MUSCLEBLIND-LIKE PROTEIN"/>
    <property type="match status" value="1"/>
</dbReference>
<gene>
    <name evidence="9" type="ORF">Anas_04242</name>
</gene>
<feature type="compositionally biased region" description="Low complexity" evidence="7">
    <location>
        <begin position="33"/>
        <end position="52"/>
    </location>
</feature>
<dbReference type="GO" id="GO:0003723">
    <property type="term" value="F:RNA binding"/>
    <property type="evidence" value="ECO:0007669"/>
    <property type="project" value="TreeGrafter"/>
</dbReference>
<evidence type="ECO:0000256" key="6">
    <source>
        <dbReference type="SAM" id="Coils"/>
    </source>
</evidence>
<evidence type="ECO:0000256" key="5">
    <source>
        <dbReference type="PROSITE-ProRule" id="PRU00723"/>
    </source>
</evidence>
<dbReference type="EMBL" id="SEYY01024200">
    <property type="protein sequence ID" value="KAB7494313.1"/>
    <property type="molecule type" value="Genomic_DNA"/>
</dbReference>
<protein>
    <submittedName>
        <fullName evidence="9">Zinc finger CCCH domain-containing protein 10</fullName>
    </submittedName>
</protein>
<accession>A0A5N5SJT7</accession>
<dbReference type="GO" id="GO:0008270">
    <property type="term" value="F:zinc ion binding"/>
    <property type="evidence" value="ECO:0007669"/>
    <property type="project" value="UniProtKB-KW"/>
</dbReference>
<evidence type="ECO:0000256" key="3">
    <source>
        <dbReference type="ARBA" id="ARBA00022771"/>
    </source>
</evidence>
<evidence type="ECO:0000256" key="7">
    <source>
        <dbReference type="SAM" id="MobiDB-lite"/>
    </source>
</evidence>
<feature type="zinc finger region" description="C3H1-type" evidence="5">
    <location>
        <begin position="52"/>
        <end position="79"/>
    </location>
</feature>
<dbReference type="PANTHER" id="PTHR12675:SF6">
    <property type="entry name" value="ZINC FINGER CCCH DOMAIN-CONTAINING PROTEIN 10"/>
    <property type="match status" value="1"/>
</dbReference>
<dbReference type="Proteomes" id="UP000326759">
    <property type="component" value="Unassembled WGS sequence"/>
</dbReference>
<name>A0A5N5SJT7_9CRUS</name>
<evidence type="ECO:0000313" key="10">
    <source>
        <dbReference type="Proteomes" id="UP000326759"/>
    </source>
</evidence>
<feature type="region of interest" description="Disordered" evidence="7">
    <location>
        <begin position="11"/>
        <end position="52"/>
    </location>
</feature>
<keyword evidence="3 5" id="KW-0863">Zinc-finger</keyword>
<keyword evidence="10" id="KW-1185">Reference proteome</keyword>
<feature type="zinc finger region" description="C3H1-type" evidence="5">
    <location>
        <begin position="89"/>
        <end position="115"/>
    </location>
</feature>
<keyword evidence="6" id="KW-0175">Coiled coil</keyword>
<keyword evidence="4 5" id="KW-0862">Zinc</keyword>
<dbReference type="AlphaFoldDB" id="A0A5N5SJT7"/>
<dbReference type="Pfam" id="PF00642">
    <property type="entry name" value="zf-CCCH"/>
    <property type="match status" value="1"/>
</dbReference>
<comment type="caution">
    <text evidence="9">The sequence shown here is derived from an EMBL/GenBank/DDBJ whole genome shotgun (WGS) entry which is preliminary data.</text>
</comment>
<dbReference type="GO" id="GO:0043484">
    <property type="term" value="P:regulation of RNA splicing"/>
    <property type="evidence" value="ECO:0007669"/>
    <property type="project" value="TreeGrafter"/>
</dbReference>
<dbReference type="InterPro" id="IPR000571">
    <property type="entry name" value="Znf_CCCH"/>
</dbReference>
<sequence length="487" mass="52891">MQKIYNEMAEGLNGQKDDGSGVSGHSGPNGTWNSVGNNQSGNANNSDNGNGNSDDKICRDYLRKVCNRGMRCKFIHPKDDSVVNQQQNKRDLVFCHDFQNGLCSRTSCRFIHCTVGEEDYYLSTGHVMPHILEQATMKGQILDTTQNGEAPVCKDFLMGDCLRKARRFRHLTQNEYKHEVYGTRINSQSEQHSSNDFESPPPMENGGGMPHEAKRQRFEPSSQPSEFIRDSCDRDFIRPMEDIGRGDMMPREMSLRDFRDRDRELDRERDRRGLEEILLLRKQLETLKKEIAVLKKENSDLRATNDFLLEKITTLGVGKGGGTVTTVTVPTVSLASTIPVATSVRPLTAAQVSHPLSITSECSVGSVVAMPARPPQAQAPPQSLAPPTQIGVAPPPTAVLGPVGGVQVSLSQGSALNAVSLSTVTLNTMAPATSMAPSMAPSMAASIAPPPPGPAPSIAQAMSMSGASGHLVTYPIMTQPGLRPQIQ</sequence>